<feature type="coiled-coil region" evidence="1">
    <location>
        <begin position="35"/>
        <end position="69"/>
    </location>
</feature>
<evidence type="ECO:0000256" key="2">
    <source>
        <dbReference type="SAM" id="Phobius"/>
    </source>
</evidence>
<accession>A0A226C2R6</accession>
<gene>
    <name evidence="4" type="ORF">CDO51_01335</name>
</gene>
<sequence length="160" mass="19071">MTTDHKYLWKIRLGWFLIGILIGAYISFHYFSQELESLYWEKTELDQELTQTEERVSKLEEELRNMEEQWSQYPPQSKVKKTDIVVDYDNTQVELAIEEFCQEIASEVIGHQVSQLEPNLIYQLFDKREVSINDSKYKIEVDSLIITEELTVWVTPKELD</sequence>
<reference evidence="4 5" key="1">
    <citation type="submission" date="2017-06" db="EMBL/GenBank/DDBJ databases">
        <title>Draft Genome Sequence of Natranaerobius trueperi halophilic, alkalithermophilic bacteria from soda lakes.</title>
        <authorList>
            <person name="Zhao B."/>
        </authorList>
    </citation>
    <scope>NUCLEOTIDE SEQUENCE [LARGE SCALE GENOMIC DNA]</scope>
    <source>
        <strain evidence="4 5">DSM 18760</strain>
    </source>
</reference>
<keyword evidence="2" id="KW-0472">Membrane</keyword>
<proteinExistence type="predicted"/>
<dbReference type="Proteomes" id="UP000214588">
    <property type="component" value="Unassembled WGS sequence"/>
</dbReference>
<evidence type="ECO:0000256" key="1">
    <source>
        <dbReference type="SAM" id="Coils"/>
    </source>
</evidence>
<dbReference type="AlphaFoldDB" id="A0A226C2R6"/>
<keyword evidence="1" id="KW-0175">Coiled coil</keyword>
<dbReference type="InterPro" id="IPR058620">
    <property type="entry name" value="YtrI_C"/>
</dbReference>
<keyword evidence="5" id="KW-1185">Reference proteome</keyword>
<feature type="domain" description="Sporulation membrane protein YtrI C-terminal" evidence="3">
    <location>
        <begin position="94"/>
        <end position="155"/>
    </location>
</feature>
<comment type="caution">
    <text evidence="4">The sequence shown here is derived from an EMBL/GenBank/DDBJ whole genome shotgun (WGS) entry which is preliminary data.</text>
</comment>
<keyword evidence="2" id="KW-0812">Transmembrane</keyword>
<protein>
    <recommendedName>
        <fullName evidence="3">Sporulation membrane protein YtrI C-terminal domain-containing protein</fullName>
    </recommendedName>
</protein>
<keyword evidence="2" id="KW-1133">Transmembrane helix</keyword>
<evidence type="ECO:0000313" key="4">
    <source>
        <dbReference type="EMBL" id="OWZ84697.1"/>
    </source>
</evidence>
<feature type="transmembrane region" description="Helical" evidence="2">
    <location>
        <begin position="12"/>
        <end position="31"/>
    </location>
</feature>
<organism evidence="4 5">
    <name type="scientific">Natranaerobius trueperi</name>
    <dbReference type="NCBI Taxonomy" id="759412"/>
    <lineage>
        <taxon>Bacteria</taxon>
        <taxon>Bacillati</taxon>
        <taxon>Bacillota</taxon>
        <taxon>Clostridia</taxon>
        <taxon>Natranaerobiales</taxon>
        <taxon>Natranaerobiaceae</taxon>
        <taxon>Natranaerobius</taxon>
    </lineage>
</organism>
<dbReference type="Pfam" id="PF26347">
    <property type="entry name" value="YtrI_sporulation"/>
    <property type="match status" value="1"/>
</dbReference>
<evidence type="ECO:0000259" key="3">
    <source>
        <dbReference type="Pfam" id="PF26347"/>
    </source>
</evidence>
<evidence type="ECO:0000313" key="5">
    <source>
        <dbReference type="Proteomes" id="UP000214588"/>
    </source>
</evidence>
<dbReference type="EMBL" id="NIQC01000002">
    <property type="protein sequence ID" value="OWZ84697.1"/>
    <property type="molecule type" value="Genomic_DNA"/>
</dbReference>
<dbReference type="OrthoDB" id="1908598at2"/>
<dbReference type="RefSeq" id="WP_089022501.1">
    <property type="nucleotide sequence ID" value="NZ_NIQC01000002.1"/>
</dbReference>
<name>A0A226C2R6_9FIRM</name>